<name>A0A1H3UMZ4_9ACTN</name>
<dbReference type="STRING" id="137265.SAMN05421684_7585"/>
<evidence type="ECO:0000313" key="4">
    <source>
        <dbReference type="Proteomes" id="UP000199632"/>
    </source>
</evidence>
<dbReference type="Pfam" id="PF14832">
    <property type="entry name" value="Tautomerase_3"/>
    <property type="match status" value="1"/>
</dbReference>
<evidence type="ECO:0000313" key="3">
    <source>
        <dbReference type="EMBL" id="SDZ63748.1"/>
    </source>
</evidence>
<dbReference type="InterPro" id="IPR028116">
    <property type="entry name" value="Cis-CaaD-like"/>
</dbReference>
<dbReference type="Gene3D" id="3.30.429.10">
    <property type="entry name" value="Macrophage Migration Inhibitory Factor"/>
    <property type="match status" value="1"/>
</dbReference>
<keyword evidence="3" id="KW-0670">Pyruvate</keyword>
<feature type="domain" description="Tautomerase cis-CaaD-like" evidence="2">
    <location>
        <begin position="1"/>
        <end position="130"/>
    </location>
</feature>
<protein>
    <submittedName>
        <fullName evidence="3">Phenylpyruvate tautomerase PptA, 4-oxalocrotonate tautomerase family</fullName>
    </submittedName>
</protein>
<dbReference type="RefSeq" id="WP_090803111.1">
    <property type="nucleotide sequence ID" value="NZ_BOND01000029.1"/>
</dbReference>
<organism evidence="3 4">
    <name type="scientific">Asanoa ishikariensis</name>
    <dbReference type="NCBI Taxonomy" id="137265"/>
    <lineage>
        <taxon>Bacteria</taxon>
        <taxon>Bacillati</taxon>
        <taxon>Actinomycetota</taxon>
        <taxon>Actinomycetes</taxon>
        <taxon>Micromonosporales</taxon>
        <taxon>Micromonosporaceae</taxon>
        <taxon>Asanoa</taxon>
    </lineage>
</organism>
<dbReference type="Proteomes" id="UP000199632">
    <property type="component" value="Unassembled WGS sequence"/>
</dbReference>
<proteinExistence type="predicted"/>
<dbReference type="OrthoDB" id="118855at2"/>
<keyword evidence="4" id="KW-1185">Reference proteome</keyword>
<dbReference type="AlphaFoldDB" id="A0A1H3UMZ4"/>
<feature type="region of interest" description="Disordered" evidence="1">
    <location>
        <begin position="110"/>
        <end position="134"/>
    </location>
</feature>
<dbReference type="InterPro" id="IPR014347">
    <property type="entry name" value="Tautomerase/MIF_sf"/>
</dbReference>
<reference evidence="4" key="1">
    <citation type="submission" date="2016-10" db="EMBL/GenBank/DDBJ databases">
        <authorList>
            <person name="Varghese N."/>
            <person name="Submissions S."/>
        </authorList>
    </citation>
    <scope>NUCLEOTIDE SEQUENCE [LARGE SCALE GENOMIC DNA]</scope>
    <source>
        <strain evidence="4">DSM 44718</strain>
    </source>
</reference>
<gene>
    <name evidence="3" type="ORF">SAMN05421684_7585</name>
</gene>
<dbReference type="SUPFAM" id="SSF55331">
    <property type="entry name" value="Tautomerase/MIF"/>
    <property type="match status" value="1"/>
</dbReference>
<sequence length="134" mass="14412">MPIYTCTTAEGTLTNDAKASLAAEISKIHSAINHVPPDYVNVVFTELPTDNVYVGSEPGTPVLISGWARRGHPQPDVTRLALEVSKAAATITHKSEKQVLVVIDDSPARSAVEHGSVLPEPGDEANWQRRQHPA</sequence>
<evidence type="ECO:0000256" key="1">
    <source>
        <dbReference type="SAM" id="MobiDB-lite"/>
    </source>
</evidence>
<evidence type="ECO:0000259" key="2">
    <source>
        <dbReference type="Pfam" id="PF14832"/>
    </source>
</evidence>
<dbReference type="EMBL" id="FNQB01000005">
    <property type="protein sequence ID" value="SDZ63748.1"/>
    <property type="molecule type" value="Genomic_DNA"/>
</dbReference>
<accession>A0A1H3UMZ4</accession>